<feature type="region of interest" description="Disordered" evidence="1">
    <location>
        <begin position="31"/>
        <end position="70"/>
    </location>
</feature>
<feature type="signal peptide" evidence="2">
    <location>
        <begin position="1"/>
        <end position="21"/>
    </location>
</feature>
<feature type="chain" id="PRO_5038756158" evidence="2">
    <location>
        <begin position="22"/>
        <end position="150"/>
    </location>
</feature>
<dbReference type="InterPro" id="IPR028096">
    <property type="entry name" value="EfeO_Cupredoxin"/>
</dbReference>
<organism evidence="4 5">
    <name type="scientific">Lolliginicoccus lacisalsi</name>
    <dbReference type="NCBI Taxonomy" id="2742202"/>
    <lineage>
        <taxon>Bacteria</taxon>
        <taxon>Bacillati</taxon>
        <taxon>Actinomycetota</taxon>
        <taxon>Actinomycetes</taxon>
        <taxon>Mycobacteriales</taxon>
        <taxon>Hoyosellaceae</taxon>
        <taxon>Lolliginicoccus</taxon>
    </lineage>
</organism>
<feature type="compositionally biased region" description="Low complexity" evidence="1">
    <location>
        <begin position="31"/>
        <end position="43"/>
    </location>
</feature>
<dbReference type="PANTHER" id="PTHR36507">
    <property type="entry name" value="BLL1555 PROTEIN"/>
    <property type="match status" value="1"/>
</dbReference>
<proteinExistence type="predicted"/>
<dbReference type="InterPro" id="IPR052721">
    <property type="entry name" value="ET_Amicyanin"/>
</dbReference>
<evidence type="ECO:0000256" key="2">
    <source>
        <dbReference type="SAM" id="SignalP"/>
    </source>
</evidence>
<evidence type="ECO:0000259" key="3">
    <source>
        <dbReference type="Pfam" id="PF13473"/>
    </source>
</evidence>
<evidence type="ECO:0000313" key="5">
    <source>
        <dbReference type="Proteomes" id="UP000642993"/>
    </source>
</evidence>
<reference evidence="4" key="1">
    <citation type="submission" date="2020-09" db="EMBL/GenBank/DDBJ databases">
        <title>Hoyosella lacisalsi sp. nov., a halotolerant actinobacterium isolated from soil of Lake Gudzhirganskoe.</title>
        <authorList>
            <person name="Yang Q."/>
            <person name="Guo P.Y."/>
            <person name="Liu S.W."/>
            <person name="Li F.N."/>
            <person name="Sun C.H."/>
        </authorList>
    </citation>
    <scope>NUCLEOTIDE SEQUENCE</scope>
    <source>
        <strain evidence="4">G463</strain>
    </source>
</reference>
<sequence>MRTTILAPAVAAALLLTGCTAADDTTTAQATGVTTSAAGETTAPTPPPATQAPSTQAPAPQEPSASADAVEETIDIIDFRFAPGTITVPAGSTVTWVQKDDSLHTVDFTDGTESGDLTEGESYSRTFTEPGTYDYVCFYHPRMTATVIVE</sequence>
<dbReference type="RefSeq" id="WP_192037470.1">
    <property type="nucleotide sequence ID" value="NZ_JACYWE010000001.1"/>
</dbReference>
<evidence type="ECO:0000256" key="1">
    <source>
        <dbReference type="SAM" id="MobiDB-lite"/>
    </source>
</evidence>
<comment type="caution">
    <text evidence="4">The sequence shown here is derived from an EMBL/GenBank/DDBJ whole genome shotgun (WGS) entry which is preliminary data.</text>
</comment>
<keyword evidence="5" id="KW-1185">Reference proteome</keyword>
<accession>A0A927JA90</accession>
<feature type="domain" description="EfeO-type cupredoxin-like" evidence="3">
    <location>
        <begin position="63"/>
        <end position="149"/>
    </location>
</feature>
<dbReference type="SUPFAM" id="SSF49503">
    <property type="entry name" value="Cupredoxins"/>
    <property type="match status" value="1"/>
</dbReference>
<protein>
    <submittedName>
        <fullName evidence="4">Cupredoxin domain-containing protein</fullName>
    </submittedName>
</protein>
<dbReference type="AlphaFoldDB" id="A0A927JA90"/>
<gene>
    <name evidence="4" type="ORF">HT102_00550</name>
</gene>
<evidence type="ECO:0000313" key="4">
    <source>
        <dbReference type="EMBL" id="MBD8504977.1"/>
    </source>
</evidence>
<dbReference type="PROSITE" id="PS51257">
    <property type="entry name" value="PROKAR_LIPOPROTEIN"/>
    <property type="match status" value="1"/>
</dbReference>
<dbReference type="InterPro" id="IPR008972">
    <property type="entry name" value="Cupredoxin"/>
</dbReference>
<name>A0A927JA90_9ACTN</name>
<dbReference type="Gene3D" id="2.60.40.420">
    <property type="entry name" value="Cupredoxins - blue copper proteins"/>
    <property type="match status" value="1"/>
</dbReference>
<dbReference type="EMBL" id="JACYWE010000001">
    <property type="protein sequence ID" value="MBD8504977.1"/>
    <property type="molecule type" value="Genomic_DNA"/>
</dbReference>
<feature type="compositionally biased region" description="Low complexity" evidence="1">
    <location>
        <begin position="51"/>
        <end position="67"/>
    </location>
</feature>
<dbReference type="PANTHER" id="PTHR36507:SF1">
    <property type="entry name" value="BLL1555 PROTEIN"/>
    <property type="match status" value="1"/>
</dbReference>
<keyword evidence="2" id="KW-0732">Signal</keyword>
<dbReference type="Proteomes" id="UP000642993">
    <property type="component" value="Unassembled WGS sequence"/>
</dbReference>
<dbReference type="Pfam" id="PF13473">
    <property type="entry name" value="Cupredoxin_1"/>
    <property type="match status" value="1"/>
</dbReference>